<dbReference type="GO" id="GO:0015074">
    <property type="term" value="P:DNA integration"/>
    <property type="evidence" value="ECO:0007669"/>
    <property type="project" value="TreeGrafter"/>
</dbReference>
<dbReference type="GO" id="GO:0000014">
    <property type="term" value="F:single-stranded DNA endodeoxyribonuclease activity"/>
    <property type="evidence" value="ECO:0007669"/>
    <property type="project" value="TreeGrafter"/>
</dbReference>
<comment type="caution">
    <text evidence="2">The sequence shown here is derived from an EMBL/GenBank/DDBJ whole genome shotgun (WGS) entry which is preliminary data.</text>
</comment>
<dbReference type="PANTHER" id="PTHR46060">
    <property type="entry name" value="MARINER MOS1 TRANSPOSASE-LIKE PROTEIN"/>
    <property type="match status" value="1"/>
</dbReference>
<dbReference type="GO" id="GO:0006303">
    <property type="term" value="P:double-strand break repair via nonhomologous end joining"/>
    <property type="evidence" value="ECO:0007669"/>
    <property type="project" value="TreeGrafter"/>
</dbReference>
<dbReference type="Pfam" id="PF17906">
    <property type="entry name" value="HTH_48"/>
    <property type="match status" value="1"/>
</dbReference>
<dbReference type="GO" id="GO:0042800">
    <property type="term" value="F:histone H3K4 methyltransferase activity"/>
    <property type="evidence" value="ECO:0007669"/>
    <property type="project" value="TreeGrafter"/>
</dbReference>
<dbReference type="GO" id="GO:0005634">
    <property type="term" value="C:nucleus"/>
    <property type="evidence" value="ECO:0007669"/>
    <property type="project" value="TreeGrafter"/>
</dbReference>
<dbReference type="AlphaFoldDB" id="A0A8X6XB37"/>
<organism evidence="2 3">
    <name type="scientific">Trichonephila inaurata madagascariensis</name>
    <dbReference type="NCBI Taxonomy" id="2747483"/>
    <lineage>
        <taxon>Eukaryota</taxon>
        <taxon>Metazoa</taxon>
        <taxon>Ecdysozoa</taxon>
        <taxon>Arthropoda</taxon>
        <taxon>Chelicerata</taxon>
        <taxon>Arachnida</taxon>
        <taxon>Araneae</taxon>
        <taxon>Araneomorphae</taxon>
        <taxon>Entelegynae</taxon>
        <taxon>Araneoidea</taxon>
        <taxon>Nephilidae</taxon>
        <taxon>Trichonephila</taxon>
        <taxon>Trichonephila inaurata</taxon>
    </lineage>
</organism>
<dbReference type="EMBL" id="BMAV01007101">
    <property type="protein sequence ID" value="GFY49581.1"/>
    <property type="molecule type" value="Genomic_DNA"/>
</dbReference>
<dbReference type="GO" id="GO:0044774">
    <property type="term" value="P:mitotic DNA integrity checkpoint signaling"/>
    <property type="evidence" value="ECO:0007669"/>
    <property type="project" value="TreeGrafter"/>
</dbReference>
<dbReference type="GO" id="GO:0003697">
    <property type="term" value="F:single-stranded DNA binding"/>
    <property type="evidence" value="ECO:0007669"/>
    <property type="project" value="TreeGrafter"/>
</dbReference>
<dbReference type="GO" id="GO:0035861">
    <property type="term" value="C:site of double-strand break"/>
    <property type="evidence" value="ECO:0007669"/>
    <property type="project" value="TreeGrafter"/>
</dbReference>
<dbReference type="InterPro" id="IPR052709">
    <property type="entry name" value="Transposase-MT_Hybrid"/>
</dbReference>
<keyword evidence="3" id="KW-1185">Reference proteome</keyword>
<dbReference type="GO" id="GO:0000729">
    <property type="term" value="P:DNA double-strand break processing"/>
    <property type="evidence" value="ECO:0007669"/>
    <property type="project" value="TreeGrafter"/>
</dbReference>
<dbReference type="GO" id="GO:0044547">
    <property type="term" value="F:DNA topoisomerase binding"/>
    <property type="evidence" value="ECO:0007669"/>
    <property type="project" value="TreeGrafter"/>
</dbReference>
<name>A0A8X6XB37_9ARAC</name>
<dbReference type="OrthoDB" id="616263at2759"/>
<sequence>MNSWDFRELFLYQWKGDHNAATTVWNINTSFGSSSVNEHIILRWYAKFESGDESLSNEERDRPETVVNSEILRKVVEQNPISTVRDYSEELVVTTRTISHPLKIIGIVEKWIKWIPRELYENQKSKGFGTYSAIHLGNSKYPFLDRIVR</sequence>
<dbReference type="Gene3D" id="1.10.10.1450">
    <property type="match status" value="1"/>
</dbReference>
<accession>A0A8X6XB37</accession>
<reference evidence="2" key="1">
    <citation type="submission" date="2020-08" db="EMBL/GenBank/DDBJ databases">
        <title>Multicomponent nature underlies the extraordinary mechanical properties of spider dragline silk.</title>
        <authorList>
            <person name="Kono N."/>
            <person name="Nakamura H."/>
            <person name="Mori M."/>
            <person name="Yoshida Y."/>
            <person name="Ohtoshi R."/>
            <person name="Malay A.D."/>
            <person name="Moran D.A.P."/>
            <person name="Tomita M."/>
            <person name="Numata K."/>
            <person name="Arakawa K."/>
        </authorList>
    </citation>
    <scope>NUCLEOTIDE SEQUENCE</scope>
</reference>
<evidence type="ECO:0000259" key="1">
    <source>
        <dbReference type="Pfam" id="PF17906"/>
    </source>
</evidence>
<dbReference type="PANTHER" id="PTHR46060:SF2">
    <property type="entry name" value="HISTONE-LYSINE N-METHYLTRANSFERASE SETMAR"/>
    <property type="match status" value="1"/>
</dbReference>
<dbReference type="GO" id="GO:0046975">
    <property type="term" value="F:histone H3K36 methyltransferase activity"/>
    <property type="evidence" value="ECO:0007669"/>
    <property type="project" value="TreeGrafter"/>
</dbReference>
<dbReference type="GO" id="GO:0000793">
    <property type="term" value="C:condensed chromosome"/>
    <property type="evidence" value="ECO:0007669"/>
    <property type="project" value="TreeGrafter"/>
</dbReference>
<dbReference type="GO" id="GO:0003690">
    <property type="term" value="F:double-stranded DNA binding"/>
    <property type="evidence" value="ECO:0007669"/>
    <property type="project" value="TreeGrafter"/>
</dbReference>
<dbReference type="GO" id="GO:0031297">
    <property type="term" value="P:replication fork processing"/>
    <property type="evidence" value="ECO:0007669"/>
    <property type="project" value="TreeGrafter"/>
</dbReference>
<gene>
    <name evidence="2" type="ORF">TNIN_274081</name>
</gene>
<evidence type="ECO:0000313" key="3">
    <source>
        <dbReference type="Proteomes" id="UP000886998"/>
    </source>
</evidence>
<protein>
    <submittedName>
        <fullName evidence="2">HTH_48 domain-containing protein</fullName>
    </submittedName>
</protein>
<evidence type="ECO:0000313" key="2">
    <source>
        <dbReference type="EMBL" id="GFY49581.1"/>
    </source>
</evidence>
<proteinExistence type="predicted"/>
<dbReference type="Proteomes" id="UP000886998">
    <property type="component" value="Unassembled WGS sequence"/>
</dbReference>
<dbReference type="InterPro" id="IPR041426">
    <property type="entry name" value="Mos1_HTH"/>
</dbReference>
<feature type="domain" description="Mos1 transposase HTH" evidence="1">
    <location>
        <begin position="6"/>
        <end position="52"/>
    </location>
</feature>